<evidence type="ECO:0000313" key="2">
    <source>
        <dbReference type="Proteomes" id="UP000216308"/>
    </source>
</evidence>
<reference evidence="1 2" key="1">
    <citation type="journal article" date="2014" name="Front. Microbiol.">
        <title>Population and genomic analysis of the genus Halorubrum.</title>
        <authorList>
            <person name="Fullmer M.S."/>
            <person name="Soucy S.M."/>
            <person name="Swithers K.S."/>
            <person name="Makkay A.M."/>
            <person name="Wheeler R."/>
            <person name="Ventosa A."/>
            <person name="Gogarten J.P."/>
            <person name="Papke R.T."/>
        </authorList>
    </citation>
    <scope>NUCLEOTIDE SEQUENCE [LARGE SCALE GENOMIC DNA]</scope>
    <source>
        <strain evidence="1 2">Cb34</strain>
    </source>
</reference>
<keyword evidence="2" id="KW-1185">Reference proteome</keyword>
<protein>
    <submittedName>
        <fullName evidence="1">Uncharacterized protein</fullName>
    </submittedName>
</protein>
<sequence length="408" mass="47453">MCECVSERLNDRLSEFKRQVDLLPEPDAPPPTTLQVLGRGQLEQDWQRLLFHFLSPERPHGLDHAFLEHLLTSLTDRDDVEYTFSRFDLTDIHVETEVPTSNERRPDAVIWVKDEWFICWELKVTAVENSGQTTDYVQAEEFNGIDLTKADVPVENRHYIYLAPENATAPTADEFVQISWQWIAAEFQSFLTAGHGKYPSETTGQFNSFIRTIRNELLMTDYHENQQEKAALYFDYYDEIQEAESAFEAQWDEYADTWGTRLAESIDIADIIELPTHPASHVAIEVTKPNNNSERWMFRQGSSDWAGLVKEGWWLNKADRTPVYTIPDDKNDVRISLFHRLEQNRRKAVENQTLELELWHGTSNGDQFMYKFKERIAAKINKNISELPPTTEITGDEPGQLYSRIRSQ</sequence>
<evidence type="ECO:0000313" key="1">
    <source>
        <dbReference type="EMBL" id="OYR57619.1"/>
    </source>
</evidence>
<dbReference type="InterPro" id="IPR029470">
    <property type="entry name" value="PDDEXK_4"/>
</dbReference>
<dbReference type="EMBL" id="NHPJ01000059">
    <property type="protein sequence ID" value="OYR57619.1"/>
    <property type="molecule type" value="Genomic_DNA"/>
</dbReference>
<dbReference type="AlphaFoldDB" id="A0A256IM48"/>
<dbReference type="Proteomes" id="UP000216308">
    <property type="component" value="Unassembled WGS sequence"/>
</dbReference>
<accession>A0A256IM48</accession>
<organism evidence="1 2">
    <name type="scientific">Halorubrum halodurans</name>
    <dbReference type="NCBI Taxonomy" id="1383851"/>
    <lineage>
        <taxon>Archaea</taxon>
        <taxon>Methanobacteriati</taxon>
        <taxon>Methanobacteriota</taxon>
        <taxon>Stenosarchaea group</taxon>
        <taxon>Halobacteria</taxon>
        <taxon>Halobacteriales</taxon>
        <taxon>Haloferacaceae</taxon>
        <taxon>Halorubrum</taxon>
    </lineage>
</organism>
<gene>
    <name evidence="1" type="ORF">DJ70_05575</name>
</gene>
<name>A0A256IM48_9EURY</name>
<dbReference type="Pfam" id="PF14281">
    <property type="entry name" value="PDDEXK_4"/>
    <property type="match status" value="1"/>
</dbReference>
<proteinExistence type="predicted"/>
<comment type="caution">
    <text evidence="1">The sequence shown here is derived from an EMBL/GenBank/DDBJ whole genome shotgun (WGS) entry which is preliminary data.</text>
</comment>